<dbReference type="InterPro" id="IPR020568">
    <property type="entry name" value="Ribosomal_Su5_D2-typ_SF"/>
</dbReference>
<keyword evidence="2 11" id="KW-0963">Cytoplasm</keyword>
<dbReference type="PANTHER" id="PTHR10457">
    <property type="entry name" value="MEVALONATE KINASE/GALACTOKINASE"/>
    <property type="match status" value="1"/>
</dbReference>
<evidence type="ECO:0000256" key="10">
    <source>
        <dbReference type="ARBA" id="ARBA00023277"/>
    </source>
</evidence>
<dbReference type="PANTHER" id="PTHR10457:SF7">
    <property type="entry name" value="GALACTOKINASE-RELATED"/>
    <property type="match status" value="1"/>
</dbReference>
<keyword evidence="17" id="KW-1185">Reference proteome</keyword>
<evidence type="ECO:0000313" key="16">
    <source>
        <dbReference type="EMBL" id="UNO50436.1"/>
    </source>
</evidence>
<comment type="subcellular location">
    <subcellularLocation>
        <location evidence="11">Cytoplasm</location>
    </subcellularLocation>
</comment>
<evidence type="ECO:0000256" key="4">
    <source>
        <dbReference type="ARBA" id="ARBA00022723"/>
    </source>
</evidence>
<dbReference type="Gene3D" id="3.30.230.10">
    <property type="match status" value="1"/>
</dbReference>
<dbReference type="Pfam" id="PF00288">
    <property type="entry name" value="GHMP_kinases_N"/>
    <property type="match status" value="1"/>
</dbReference>
<dbReference type="FunFam" id="3.30.230.10:FF:000017">
    <property type="entry name" value="Galactokinase"/>
    <property type="match status" value="1"/>
</dbReference>
<keyword evidence="4 11" id="KW-0479">Metal-binding</keyword>
<feature type="binding site" evidence="11">
    <location>
        <begin position="131"/>
        <end position="137"/>
    </location>
    <ligand>
        <name>ATP</name>
        <dbReference type="ChEBI" id="CHEBI:30616"/>
    </ligand>
</feature>
<evidence type="ECO:0000256" key="3">
    <source>
        <dbReference type="ARBA" id="ARBA00022679"/>
    </source>
</evidence>
<organism evidence="16 17">
    <name type="scientific">Alicyclobacillus acidoterrestris (strain ATCC 49025 / DSM 3922 / CIP 106132 / NCIMB 13137 / GD3B)</name>
    <dbReference type="NCBI Taxonomy" id="1356854"/>
    <lineage>
        <taxon>Bacteria</taxon>
        <taxon>Bacillati</taxon>
        <taxon>Bacillota</taxon>
        <taxon>Bacilli</taxon>
        <taxon>Bacillales</taxon>
        <taxon>Alicyclobacillaceae</taxon>
        <taxon>Alicyclobacillus</taxon>
    </lineage>
</organism>
<dbReference type="GO" id="GO:0006012">
    <property type="term" value="P:galactose metabolic process"/>
    <property type="evidence" value="ECO:0007669"/>
    <property type="project" value="UniProtKB-UniRule"/>
</dbReference>
<evidence type="ECO:0000256" key="5">
    <source>
        <dbReference type="ARBA" id="ARBA00022741"/>
    </source>
</evidence>
<comment type="catalytic activity">
    <reaction evidence="11">
        <text>alpha-D-galactose + ATP = alpha-D-galactose 1-phosphate + ADP + H(+)</text>
        <dbReference type="Rhea" id="RHEA:13553"/>
        <dbReference type="ChEBI" id="CHEBI:15378"/>
        <dbReference type="ChEBI" id="CHEBI:28061"/>
        <dbReference type="ChEBI" id="CHEBI:30616"/>
        <dbReference type="ChEBI" id="CHEBI:58336"/>
        <dbReference type="ChEBI" id="CHEBI:456216"/>
        <dbReference type="EC" id="2.7.1.6"/>
    </reaction>
</comment>
<feature type="binding site" evidence="11">
    <location>
        <position position="137"/>
    </location>
    <ligand>
        <name>Mg(2+)</name>
        <dbReference type="ChEBI" id="CHEBI:18420"/>
    </ligand>
</feature>
<gene>
    <name evidence="11" type="primary">galK</name>
    <name evidence="16" type="ORF">K1I37_08205</name>
</gene>
<feature type="domain" description="GHMP kinase C-terminal" evidence="14">
    <location>
        <begin position="292"/>
        <end position="357"/>
    </location>
</feature>
<evidence type="ECO:0000256" key="6">
    <source>
        <dbReference type="ARBA" id="ARBA00022777"/>
    </source>
</evidence>
<dbReference type="PROSITE" id="PS00627">
    <property type="entry name" value="GHMP_KINASES_ATP"/>
    <property type="match status" value="1"/>
</dbReference>
<sequence>MINETAVIQQLAHAKSRFLTWSPGGVEDVRVFYAPGRVNLIGEHTDYNGGYVLPAALDMGTWAFVRTREDGVIRFASTSFAQIVETPVEQMVYRQADDYANYPKGVIHEFQKRGFAVPGFDVLFHGNLPNGAGLSSSASIEVVTAAFVNALVQANLSLEEMALVSKAAENQFVGVNCGIMDQFAVAMGKQNHAISLNCDTLHYQLVPVSLDGVTLVIANTNKRRTLADSKYNARRSECEQALRELQKIRPELRTLADIGEAWPELEPYVTDTTLRRRARHVVLENQRAKRAVEVLRVGDTARFGEMMNASHQSLRDDYEVTGPELDALVEAAWSVEGCIGSRMTGAGFGGCTVSLVSTDCLEEFMVVVKAQYVANIGYEPSFYVTGVGDGVQEVTEEVLACLS</sequence>
<comment type="function">
    <text evidence="11">Catalyzes the transfer of the gamma-phosphate of ATP to D-galactose to form alpha-D-galactose-1-phosphate (Gal-1-P).</text>
</comment>
<feature type="binding site" evidence="11">
    <location>
        <begin position="43"/>
        <end position="46"/>
    </location>
    <ligand>
        <name>substrate</name>
    </ligand>
</feature>
<dbReference type="HAMAP" id="MF_00246">
    <property type="entry name" value="Galactokinase"/>
    <property type="match status" value="1"/>
</dbReference>
<evidence type="ECO:0000259" key="13">
    <source>
        <dbReference type="Pfam" id="PF00288"/>
    </source>
</evidence>
<evidence type="ECO:0000259" key="14">
    <source>
        <dbReference type="Pfam" id="PF08544"/>
    </source>
</evidence>
<evidence type="ECO:0000256" key="7">
    <source>
        <dbReference type="ARBA" id="ARBA00022840"/>
    </source>
</evidence>
<dbReference type="NCBIfam" id="TIGR00131">
    <property type="entry name" value="gal_kin"/>
    <property type="match status" value="1"/>
</dbReference>
<dbReference type="InterPro" id="IPR019741">
    <property type="entry name" value="Galactokinase_CS"/>
</dbReference>
<dbReference type="GO" id="GO:0005524">
    <property type="term" value="F:ATP binding"/>
    <property type="evidence" value="ECO:0007669"/>
    <property type="project" value="UniProtKB-UniRule"/>
</dbReference>
<name>T0C6W9_ALIAG</name>
<comment type="pathway">
    <text evidence="11">Carbohydrate metabolism; galactose metabolism.</text>
</comment>
<dbReference type="Proteomes" id="UP000829401">
    <property type="component" value="Chromosome"/>
</dbReference>
<dbReference type="NCBIfam" id="NF003705">
    <property type="entry name" value="PRK05322.1"/>
    <property type="match status" value="1"/>
</dbReference>
<dbReference type="GO" id="GO:0004335">
    <property type="term" value="F:galactokinase activity"/>
    <property type="evidence" value="ECO:0007669"/>
    <property type="project" value="UniProtKB-UniRule"/>
</dbReference>
<protein>
    <recommendedName>
        <fullName evidence="11 12">Galactokinase</fullName>
        <ecNumber evidence="11 12">2.7.1.6</ecNumber>
    </recommendedName>
    <alternativeName>
        <fullName evidence="11">Galactose kinase</fullName>
    </alternativeName>
</protein>
<dbReference type="KEGG" id="aaco:K1I37_08205"/>
<keyword evidence="7 11" id="KW-0067">ATP-binding</keyword>
<keyword evidence="3 11" id="KW-0808">Transferase</keyword>
<keyword evidence="10 11" id="KW-0119">Carbohydrate metabolism</keyword>
<dbReference type="PROSITE" id="PS00106">
    <property type="entry name" value="GALACTOKINASE"/>
    <property type="match status" value="1"/>
</dbReference>
<feature type="binding site" evidence="11">
    <location>
        <position position="231"/>
    </location>
    <ligand>
        <name>substrate</name>
    </ligand>
</feature>
<evidence type="ECO:0000256" key="1">
    <source>
        <dbReference type="ARBA" id="ARBA00006566"/>
    </source>
</evidence>
<dbReference type="EC" id="2.7.1.6" evidence="11 12"/>
<comment type="similarity">
    <text evidence="1 11">Belongs to the GHMP kinase family. GalK subfamily.</text>
</comment>
<dbReference type="SUPFAM" id="SSF54211">
    <property type="entry name" value="Ribosomal protein S5 domain 2-like"/>
    <property type="match status" value="1"/>
</dbReference>
<dbReference type="InterPro" id="IPR006206">
    <property type="entry name" value="Mevalonate/galactokinase"/>
</dbReference>
<evidence type="ECO:0000256" key="8">
    <source>
        <dbReference type="ARBA" id="ARBA00022842"/>
    </source>
</evidence>
<dbReference type="PRINTS" id="PR00959">
    <property type="entry name" value="MEVGALKINASE"/>
</dbReference>
<evidence type="ECO:0000256" key="2">
    <source>
        <dbReference type="ARBA" id="ARBA00022490"/>
    </source>
</evidence>
<keyword evidence="6 11" id="KW-0418">Kinase</keyword>
<feature type="active site" description="Proton acceptor" evidence="11">
    <location>
        <position position="181"/>
    </location>
</feature>
<dbReference type="eggNOG" id="COG0153">
    <property type="taxonomic scope" value="Bacteria"/>
</dbReference>
<feature type="domain" description="Galactokinase N-terminal" evidence="15">
    <location>
        <begin position="27"/>
        <end position="66"/>
    </location>
</feature>
<dbReference type="FunFam" id="3.30.70.890:FF:000001">
    <property type="entry name" value="Galactokinase"/>
    <property type="match status" value="1"/>
</dbReference>
<dbReference type="AlphaFoldDB" id="T0C6W9"/>
<proteinExistence type="inferred from homology"/>
<dbReference type="Pfam" id="PF10509">
    <property type="entry name" value="GalKase_gal_bdg"/>
    <property type="match status" value="1"/>
</dbReference>
<dbReference type="InterPro" id="IPR006204">
    <property type="entry name" value="GHMP_kinase_N_dom"/>
</dbReference>
<dbReference type="InterPro" id="IPR014721">
    <property type="entry name" value="Ribsml_uS5_D2-typ_fold_subgr"/>
</dbReference>
<dbReference type="InterPro" id="IPR036554">
    <property type="entry name" value="GHMP_kinase_C_sf"/>
</dbReference>
<accession>T0C6W9</accession>
<evidence type="ECO:0000256" key="11">
    <source>
        <dbReference type="HAMAP-Rule" id="MF_00246"/>
    </source>
</evidence>
<dbReference type="RefSeq" id="WP_021295846.1">
    <property type="nucleotide sequence ID" value="NZ_AURB01000112.1"/>
</dbReference>
<feature type="binding site" evidence="11">
    <location>
        <position position="77"/>
    </location>
    <ligand>
        <name>ATP</name>
        <dbReference type="ChEBI" id="CHEBI:30616"/>
    </ligand>
</feature>
<keyword evidence="5 11" id="KW-0547">Nucleotide-binding</keyword>
<reference evidence="17" key="1">
    <citation type="journal article" date="2022" name="G3 (Bethesda)">
        <title>Unveiling the complete genome sequence of Alicyclobacillus acidoterrestris DSM 3922T, a taint-producing strain.</title>
        <authorList>
            <person name="Leonardo I.C."/>
            <person name="Barreto Crespo M.T."/>
            <person name="Gaspar F.B."/>
        </authorList>
    </citation>
    <scope>NUCLEOTIDE SEQUENCE [LARGE SCALE GENOMIC DNA]</scope>
    <source>
        <strain evidence="17">DSM 3922</strain>
    </source>
</reference>
<evidence type="ECO:0000259" key="15">
    <source>
        <dbReference type="Pfam" id="PF10509"/>
    </source>
</evidence>
<dbReference type="InterPro" id="IPR006203">
    <property type="entry name" value="GHMP_knse_ATP-bd_CS"/>
</dbReference>
<dbReference type="PRINTS" id="PR00473">
    <property type="entry name" value="GALCTOKINASE"/>
</dbReference>
<dbReference type="SUPFAM" id="SSF55060">
    <property type="entry name" value="GHMP Kinase, C-terminal domain"/>
    <property type="match status" value="1"/>
</dbReference>
<dbReference type="GO" id="GO:0000287">
    <property type="term" value="F:magnesium ion binding"/>
    <property type="evidence" value="ECO:0007669"/>
    <property type="project" value="UniProtKB-UniRule"/>
</dbReference>
<feature type="domain" description="GHMP kinase N-terminal" evidence="13">
    <location>
        <begin position="101"/>
        <end position="189"/>
    </location>
</feature>
<dbReference type="InterPro" id="IPR013750">
    <property type="entry name" value="GHMP_kinase_C_dom"/>
</dbReference>
<evidence type="ECO:0000313" key="17">
    <source>
        <dbReference type="Proteomes" id="UP000829401"/>
    </source>
</evidence>
<dbReference type="InterPro" id="IPR019539">
    <property type="entry name" value="GalKase_N"/>
</dbReference>
<dbReference type="InterPro" id="IPR022963">
    <property type="entry name" value="Galactokinase_bac"/>
</dbReference>
<evidence type="ECO:0000256" key="9">
    <source>
        <dbReference type="ARBA" id="ARBA00023144"/>
    </source>
</evidence>
<dbReference type="EMBL" id="CP080467">
    <property type="protein sequence ID" value="UNO50436.1"/>
    <property type="molecule type" value="Genomic_DNA"/>
</dbReference>
<feature type="site" description="Transition state stabilizer" evidence="11">
    <location>
        <position position="37"/>
    </location>
</feature>
<keyword evidence="8 11" id="KW-0460">Magnesium</keyword>
<dbReference type="Gene3D" id="3.30.70.890">
    <property type="entry name" value="GHMP kinase, C-terminal domain"/>
    <property type="match status" value="1"/>
</dbReference>
<feature type="binding site" evidence="11">
    <location>
        <position position="169"/>
    </location>
    <ligand>
        <name>Mg(2+)</name>
        <dbReference type="ChEBI" id="CHEBI:18420"/>
    </ligand>
</feature>
<dbReference type="InterPro" id="IPR000705">
    <property type="entry name" value="Galactokinase"/>
</dbReference>
<accession>A0A9E7CZP6</accession>
<dbReference type="GO" id="GO:0005829">
    <property type="term" value="C:cytosol"/>
    <property type="evidence" value="ECO:0007669"/>
    <property type="project" value="TreeGrafter"/>
</dbReference>
<dbReference type="Pfam" id="PF08544">
    <property type="entry name" value="GHMP_kinases_C"/>
    <property type="match status" value="1"/>
</dbReference>
<evidence type="ECO:0000256" key="12">
    <source>
        <dbReference type="NCBIfam" id="TIGR00131"/>
    </source>
</evidence>
<keyword evidence="9 11" id="KW-0299">Galactose metabolism</keyword>
<dbReference type="STRING" id="1356854.N007_00545"/>
<dbReference type="PIRSF" id="PIRSF000530">
    <property type="entry name" value="Galactokinase"/>
    <property type="match status" value="1"/>
</dbReference>